<sequence length="83" mass="9251">MTNLTFQPVIVESNHFGRNETIASIRDAASFLLSGWPKKKASLYMEARVLCYEAQTGIASVEAARLIFVEAAIEADIYVKEVR</sequence>
<dbReference type="InterPro" id="IPR010385">
    <property type="entry name" value="DUF982"/>
</dbReference>
<dbReference type="Proteomes" id="UP001237780">
    <property type="component" value="Unassembled WGS sequence"/>
</dbReference>
<evidence type="ECO:0000313" key="1">
    <source>
        <dbReference type="EMBL" id="MDQ0995535.1"/>
    </source>
</evidence>
<evidence type="ECO:0008006" key="3">
    <source>
        <dbReference type="Google" id="ProtNLM"/>
    </source>
</evidence>
<protein>
    <recommendedName>
        <fullName evidence="3">DUF982 domain-containing protein</fullName>
    </recommendedName>
</protein>
<gene>
    <name evidence="1" type="ORF">QFZ34_000712</name>
</gene>
<dbReference type="RefSeq" id="WP_115054876.1">
    <property type="nucleotide sequence ID" value="NZ_JAUSZT010000002.1"/>
</dbReference>
<evidence type="ECO:0000313" key="2">
    <source>
        <dbReference type="Proteomes" id="UP001237780"/>
    </source>
</evidence>
<proteinExistence type="predicted"/>
<dbReference type="Gene3D" id="6.10.250.730">
    <property type="match status" value="1"/>
</dbReference>
<organism evidence="1 2">
    <name type="scientific">Phyllobacterium ifriqiyense</name>
    <dbReference type="NCBI Taxonomy" id="314238"/>
    <lineage>
        <taxon>Bacteria</taxon>
        <taxon>Pseudomonadati</taxon>
        <taxon>Pseudomonadota</taxon>
        <taxon>Alphaproteobacteria</taxon>
        <taxon>Hyphomicrobiales</taxon>
        <taxon>Phyllobacteriaceae</taxon>
        <taxon>Phyllobacterium</taxon>
    </lineage>
</organism>
<keyword evidence="2" id="KW-1185">Reference proteome</keyword>
<name>A0ABU0S449_9HYPH</name>
<accession>A0ABU0S449</accession>
<reference evidence="1 2" key="1">
    <citation type="submission" date="2023-07" db="EMBL/GenBank/DDBJ databases">
        <title>Comparative genomics of wheat-associated soil bacteria to identify genetic determinants of phenazine resistance.</title>
        <authorList>
            <person name="Mouncey N."/>
        </authorList>
    </citation>
    <scope>NUCLEOTIDE SEQUENCE [LARGE SCALE GENOMIC DNA]</scope>
    <source>
        <strain evidence="1 2">W4I11</strain>
    </source>
</reference>
<dbReference type="Pfam" id="PF06169">
    <property type="entry name" value="DUF982"/>
    <property type="match status" value="1"/>
</dbReference>
<dbReference type="EMBL" id="JAUSZT010000002">
    <property type="protein sequence ID" value="MDQ0995535.1"/>
    <property type="molecule type" value="Genomic_DNA"/>
</dbReference>
<comment type="caution">
    <text evidence="1">The sequence shown here is derived from an EMBL/GenBank/DDBJ whole genome shotgun (WGS) entry which is preliminary data.</text>
</comment>